<keyword evidence="1" id="KW-0808">Transferase</keyword>
<dbReference type="OrthoDB" id="1550976at2"/>
<dbReference type="NCBIfam" id="NF006746">
    <property type="entry name" value="PRK09270.1-5"/>
    <property type="match status" value="1"/>
</dbReference>
<dbReference type="GO" id="GO:0016301">
    <property type="term" value="F:kinase activity"/>
    <property type="evidence" value="ECO:0007669"/>
    <property type="project" value="UniProtKB-KW"/>
</dbReference>
<accession>A0A1N6E3A7</accession>
<organism evidence="1 2">
    <name type="scientific">Vannielia litorea</name>
    <dbReference type="NCBI Taxonomy" id="1217970"/>
    <lineage>
        <taxon>Bacteria</taxon>
        <taxon>Pseudomonadati</taxon>
        <taxon>Pseudomonadota</taxon>
        <taxon>Alphaproteobacteria</taxon>
        <taxon>Rhodobacterales</taxon>
        <taxon>Paracoccaceae</taxon>
        <taxon>Vannielia</taxon>
    </lineage>
</organism>
<dbReference type="PANTHER" id="PTHR10285">
    <property type="entry name" value="URIDINE KINASE"/>
    <property type="match status" value="1"/>
</dbReference>
<gene>
    <name evidence="1" type="ORF">SAMN05444002_0288</name>
</gene>
<dbReference type="SUPFAM" id="SSF52540">
    <property type="entry name" value="P-loop containing nucleoside triphosphate hydrolases"/>
    <property type="match status" value="1"/>
</dbReference>
<evidence type="ECO:0000313" key="2">
    <source>
        <dbReference type="Proteomes" id="UP000184932"/>
    </source>
</evidence>
<keyword evidence="2" id="KW-1185">Reference proteome</keyword>
<dbReference type="RefSeq" id="WP_074254488.1">
    <property type="nucleotide sequence ID" value="NZ_FSRL01000001.1"/>
</dbReference>
<protein>
    <submittedName>
        <fullName evidence="1">Fructokinase</fullName>
    </submittedName>
</protein>
<dbReference type="STRING" id="1217970.SAMN05444002_0288"/>
<dbReference type="InterPro" id="IPR027417">
    <property type="entry name" value="P-loop_NTPase"/>
</dbReference>
<dbReference type="Gene3D" id="3.40.50.300">
    <property type="entry name" value="P-loop containing nucleotide triphosphate hydrolases"/>
    <property type="match status" value="1"/>
</dbReference>
<keyword evidence="1" id="KW-0418">Kinase</keyword>
<dbReference type="EMBL" id="FSRL01000001">
    <property type="protein sequence ID" value="SIN77510.1"/>
    <property type="molecule type" value="Genomic_DNA"/>
</dbReference>
<dbReference type="AlphaFoldDB" id="A0A1N6E3A7"/>
<reference evidence="2" key="1">
    <citation type="submission" date="2016-11" db="EMBL/GenBank/DDBJ databases">
        <authorList>
            <person name="Varghese N."/>
            <person name="Submissions S."/>
        </authorList>
    </citation>
    <scope>NUCLEOTIDE SEQUENCE [LARGE SCALE GENOMIC DNA]</scope>
    <source>
        <strain evidence="2">DSM 29440</strain>
    </source>
</reference>
<sequence length="209" mass="21964">MSGPVASLAGLAEAVAAAPRRGRRRLVALAGPPASGKSTLAEALCARLTEAGTPAQVVPMDGFHLHNPILVERGLLARKGAPETFDAAGFLHLVRRLSEEAEVAYPLFDRSRDIALAGAGILAPACDTVIVEGNYLLYDAPVWRDLRPLWDVAVSLDVPLATLRERLVARWLAHGLSEPEASARAEGNDLANAALVAGAMLPADLVFPA</sequence>
<dbReference type="Proteomes" id="UP000184932">
    <property type="component" value="Unassembled WGS sequence"/>
</dbReference>
<proteinExistence type="predicted"/>
<name>A0A1N6E3A7_9RHOB</name>
<evidence type="ECO:0000313" key="1">
    <source>
        <dbReference type="EMBL" id="SIN77510.1"/>
    </source>
</evidence>